<proteinExistence type="predicted"/>
<name>A0AAV7EDV5_ARIFI</name>
<sequence>MDTVINRHHIRRPIRTKGAEYEVAGGVEVTTNNNFVGLPRSFLGLCSFSDQEFSLLGIYLVTRAREHLNFCFGGEADDFRVMLPGIVDDPRVVLIKLADRLHNMRTIHITHIVLAEHFFQDLNNFESDPKQFARSLFLDLGITDPEARPAIAVAIREQLSKVVIQNVTSARESRVGKKGHRGLEFVIARIHNWKREHIRQFFQEKVRAGAS</sequence>
<dbReference type="PANTHER" id="PTHR10019">
    <property type="entry name" value="SNF5"/>
    <property type="match status" value="1"/>
</dbReference>
<dbReference type="Pfam" id="PF13328">
    <property type="entry name" value="HD_4"/>
    <property type="match status" value="1"/>
</dbReference>
<organism evidence="1 2">
    <name type="scientific">Aristolochia fimbriata</name>
    <name type="common">White veined hardy Dutchman's pipe vine</name>
    <dbReference type="NCBI Taxonomy" id="158543"/>
    <lineage>
        <taxon>Eukaryota</taxon>
        <taxon>Viridiplantae</taxon>
        <taxon>Streptophyta</taxon>
        <taxon>Embryophyta</taxon>
        <taxon>Tracheophyta</taxon>
        <taxon>Spermatophyta</taxon>
        <taxon>Magnoliopsida</taxon>
        <taxon>Magnoliidae</taxon>
        <taxon>Piperales</taxon>
        <taxon>Aristolochiaceae</taxon>
        <taxon>Aristolochia</taxon>
    </lineage>
</organism>
<protein>
    <submittedName>
        <fullName evidence="1">Uncharacterized protein</fullName>
    </submittedName>
</protein>
<dbReference type="GO" id="GO:0006338">
    <property type="term" value="P:chromatin remodeling"/>
    <property type="evidence" value="ECO:0007669"/>
    <property type="project" value="InterPro"/>
</dbReference>
<dbReference type="AlphaFoldDB" id="A0AAV7EDV5"/>
<dbReference type="GO" id="GO:0000228">
    <property type="term" value="C:nuclear chromosome"/>
    <property type="evidence" value="ECO:0007669"/>
    <property type="project" value="InterPro"/>
</dbReference>
<dbReference type="SUPFAM" id="SSF109604">
    <property type="entry name" value="HD-domain/PDEase-like"/>
    <property type="match status" value="1"/>
</dbReference>
<evidence type="ECO:0000313" key="2">
    <source>
        <dbReference type="Proteomes" id="UP000825729"/>
    </source>
</evidence>
<comment type="caution">
    <text evidence="1">The sequence shown here is derived from an EMBL/GenBank/DDBJ whole genome shotgun (WGS) entry which is preliminary data.</text>
</comment>
<reference evidence="1 2" key="1">
    <citation type="submission" date="2021-07" db="EMBL/GenBank/DDBJ databases">
        <title>The Aristolochia fimbriata genome: insights into angiosperm evolution, floral development and chemical biosynthesis.</title>
        <authorList>
            <person name="Jiao Y."/>
        </authorList>
    </citation>
    <scope>NUCLEOTIDE SEQUENCE [LARGE SCALE GENOMIC DNA]</scope>
    <source>
        <strain evidence="1">IBCAS-2021</strain>
        <tissue evidence="1">Leaf</tissue>
    </source>
</reference>
<dbReference type="Proteomes" id="UP000825729">
    <property type="component" value="Unassembled WGS sequence"/>
</dbReference>
<accession>A0AAV7EDV5</accession>
<gene>
    <name evidence="1" type="ORF">H6P81_013150</name>
</gene>
<dbReference type="Gene3D" id="1.10.3210.10">
    <property type="entry name" value="Hypothetical protein af1432"/>
    <property type="match status" value="1"/>
</dbReference>
<dbReference type="EMBL" id="JAINDJ010000005">
    <property type="protein sequence ID" value="KAG9447022.1"/>
    <property type="molecule type" value="Genomic_DNA"/>
</dbReference>
<evidence type="ECO:0000313" key="1">
    <source>
        <dbReference type="EMBL" id="KAG9447022.1"/>
    </source>
</evidence>
<keyword evidence="2" id="KW-1185">Reference proteome</keyword>